<dbReference type="Proteomes" id="UP000626148">
    <property type="component" value="Unassembled WGS sequence"/>
</dbReference>
<sequence length="458" mass="51599">MRRLSWLLVAGLSAGLAAEDDPFGENFEEGFGDIETDTTAAQSNLYVSTRVFHRGQLNTQQGSPEAGETDHRGLSSFAFGLQPRLEWRPGDRFDAVVDVRLSRDWVFDLRDSTDWKDPYRDQRETRVDWEEALVRYQTGAWAVSTGRQVLTWGFNDALSIQEVVNAPRMSQPGLYEPEEARQARWLSEARIYLGGWTLQGVVAHENRMAEQPVYGSDYYPLDVELDDRTPAHGWDEPANHTGGARLSGVWQGIDLAAFGWSGYNPTGHVLFEPGEIRREYERFTTVGAGLSVPISDAVLKAELTHEQGLTYAPVSMQTVGGQMVPVSGDTAETERWSAAFGLDISLPEDTRLLIEYQLRHLPDYTDAMETNLGDETQVGWALGLEHTTWRDQLTLSGAVLGFGDDFEGGQITRFSADWAINDQWRTELGYVAYLEGDTKLLEQAQDNDRLYWQVDYFF</sequence>
<protein>
    <submittedName>
        <fullName evidence="1">Uncharacterized protein</fullName>
    </submittedName>
</protein>
<reference evidence="1" key="1">
    <citation type="journal article" date="2014" name="Int. J. Syst. Evol. Microbiol.">
        <title>Complete genome sequence of Corynebacterium casei LMG S-19264T (=DSM 44701T), isolated from a smear-ripened cheese.</title>
        <authorList>
            <consortium name="US DOE Joint Genome Institute (JGI-PGF)"/>
            <person name="Walter F."/>
            <person name="Albersmeier A."/>
            <person name="Kalinowski J."/>
            <person name="Ruckert C."/>
        </authorList>
    </citation>
    <scope>NUCLEOTIDE SEQUENCE</scope>
    <source>
        <strain evidence="1">KCTC 22169</strain>
    </source>
</reference>
<gene>
    <name evidence="1" type="ORF">GCM10007392_06050</name>
</gene>
<dbReference type="AlphaFoldDB" id="A0A918K123"/>
<dbReference type="RefSeq" id="WP_189606990.1">
    <property type="nucleotide sequence ID" value="NZ_BMXR01000001.1"/>
</dbReference>
<name>A0A918K123_9GAMM</name>
<organism evidence="1 2">
    <name type="scientific">Saccharospirillum salsuginis</name>
    <dbReference type="NCBI Taxonomy" id="418750"/>
    <lineage>
        <taxon>Bacteria</taxon>
        <taxon>Pseudomonadati</taxon>
        <taxon>Pseudomonadota</taxon>
        <taxon>Gammaproteobacteria</taxon>
        <taxon>Oceanospirillales</taxon>
        <taxon>Saccharospirillaceae</taxon>
        <taxon>Saccharospirillum</taxon>
    </lineage>
</organism>
<keyword evidence="2" id="KW-1185">Reference proteome</keyword>
<reference evidence="1" key="2">
    <citation type="submission" date="2020-09" db="EMBL/GenBank/DDBJ databases">
        <authorList>
            <person name="Sun Q."/>
            <person name="Kim S."/>
        </authorList>
    </citation>
    <scope>NUCLEOTIDE SEQUENCE</scope>
    <source>
        <strain evidence="1">KCTC 22169</strain>
    </source>
</reference>
<evidence type="ECO:0000313" key="2">
    <source>
        <dbReference type="Proteomes" id="UP000626148"/>
    </source>
</evidence>
<comment type="caution">
    <text evidence="1">The sequence shown here is derived from an EMBL/GenBank/DDBJ whole genome shotgun (WGS) entry which is preliminary data.</text>
</comment>
<proteinExistence type="predicted"/>
<accession>A0A918K123</accession>
<dbReference type="EMBL" id="BMXR01000001">
    <property type="protein sequence ID" value="GGX41918.1"/>
    <property type="molecule type" value="Genomic_DNA"/>
</dbReference>
<evidence type="ECO:0000313" key="1">
    <source>
        <dbReference type="EMBL" id="GGX41918.1"/>
    </source>
</evidence>